<dbReference type="Gene3D" id="2.30.110.10">
    <property type="entry name" value="Electron Transport, Fmn-binding Protein, Chain A"/>
    <property type="match status" value="1"/>
</dbReference>
<dbReference type="EMBL" id="JASJEX010000005">
    <property type="protein sequence ID" value="MDJ1130240.1"/>
    <property type="molecule type" value="Genomic_DNA"/>
</dbReference>
<dbReference type="Pfam" id="PF01613">
    <property type="entry name" value="Flavin_Reduct"/>
    <property type="match status" value="1"/>
</dbReference>
<gene>
    <name evidence="3" type="ORF">QJ043_09145</name>
</gene>
<evidence type="ECO:0000313" key="4">
    <source>
        <dbReference type="Proteomes" id="UP001431693"/>
    </source>
</evidence>
<dbReference type="RefSeq" id="WP_283713520.1">
    <property type="nucleotide sequence ID" value="NZ_JASJEW010000004.1"/>
</dbReference>
<dbReference type="InterPro" id="IPR012349">
    <property type="entry name" value="Split_barrel_FMN-bd"/>
</dbReference>
<feature type="domain" description="Flavin reductase like" evidence="2">
    <location>
        <begin position="22"/>
        <end position="165"/>
    </location>
</feature>
<dbReference type="PANTHER" id="PTHR43567">
    <property type="entry name" value="FLAVOREDOXIN-RELATED-RELATED"/>
    <property type="match status" value="1"/>
</dbReference>
<proteinExistence type="inferred from homology"/>
<reference evidence="3" key="1">
    <citation type="submission" date="2023-05" db="EMBL/GenBank/DDBJ databases">
        <title>[olsenella] sp. nov., isolated from a pig farm feces dump.</title>
        <authorList>
            <person name="Chang Y.-H."/>
        </authorList>
    </citation>
    <scope>NUCLEOTIDE SEQUENCE</scope>
    <source>
        <strain evidence="3">YH-ols2217</strain>
    </source>
</reference>
<accession>A0ABT6ZMH2</accession>
<protein>
    <submittedName>
        <fullName evidence="3">Flavin reductase</fullName>
    </submittedName>
</protein>
<evidence type="ECO:0000313" key="3">
    <source>
        <dbReference type="EMBL" id="MDJ1130240.1"/>
    </source>
</evidence>
<keyword evidence="4" id="KW-1185">Reference proteome</keyword>
<dbReference type="SUPFAM" id="SSF50475">
    <property type="entry name" value="FMN-binding split barrel"/>
    <property type="match status" value="1"/>
</dbReference>
<name>A0ABT6ZMH2_9ACTN</name>
<comment type="caution">
    <text evidence="3">The sequence shown here is derived from an EMBL/GenBank/DDBJ whole genome shotgun (WGS) entry which is preliminary data.</text>
</comment>
<dbReference type="Proteomes" id="UP001431693">
    <property type="component" value="Unassembled WGS sequence"/>
</dbReference>
<evidence type="ECO:0000259" key="2">
    <source>
        <dbReference type="Pfam" id="PF01613"/>
    </source>
</evidence>
<dbReference type="InterPro" id="IPR052174">
    <property type="entry name" value="Flavoredoxin"/>
</dbReference>
<dbReference type="InterPro" id="IPR002563">
    <property type="entry name" value="Flavin_Rdtase-like_dom"/>
</dbReference>
<comment type="similarity">
    <text evidence="1">Belongs to the flavoredoxin family.</text>
</comment>
<dbReference type="PANTHER" id="PTHR43567:SF5">
    <property type="entry name" value="HYPOTHETICAL CYTOSOLIC PROTEIN"/>
    <property type="match status" value="1"/>
</dbReference>
<sequence>MDFVEIQPQDLQFNPFEMIGTDWMLVTAGNDSAWNTMTASWGQMGTLWNKPVATIYLRPQRYTKEFVDQTDDFTLSFFGEEWHEALETCGSLSGRDADKALATGLAPMEVPGSMAFEQAELIVVCHKLYAQQLEEQDFVVPELVAQNYPNKDFHTMYVGRIDHMYIAAALLEDDEDECGCGHEHHHHDGDCGCGHEHHEHHHHDGECCCHHHE</sequence>
<evidence type="ECO:0000256" key="1">
    <source>
        <dbReference type="ARBA" id="ARBA00038054"/>
    </source>
</evidence>
<organism evidence="3 4">
    <name type="scientific">Kribbibacterium absianum</name>
    <dbReference type="NCBI Taxonomy" id="3044210"/>
    <lineage>
        <taxon>Bacteria</taxon>
        <taxon>Bacillati</taxon>
        <taxon>Actinomycetota</taxon>
        <taxon>Coriobacteriia</taxon>
        <taxon>Coriobacteriales</taxon>
        <taxon>Kribbibacteriaceae</taxon>
        <taxon>Kribbibacterium</taxon>
    </lineage>
</organism>